<feature type="transmembrane region" description="Helical" evidence="7">
    <location>
        <begin position="233"/>
        <end position="259"/>
    </location>
</feature>
<evidence type="ECO:0000313" key="9">
    <source>
        <dbReference type="EMBL" id="MTS28433.1"/>
    </source>
</evidence>
<dbReference type="Pfam" id="PF00528">
    <property type="entry name" value="BPD_transp_1"/>
    <property type="match status" value="1"/>
</dbReference>
<accession>A0A6L6LUD5</accession>
<gene>
    <name evidence="9" type="ORF">GMD59_14215</name>
</gene>
<dbReference type="InterPro" id="IPR000515">
    <property type="entry name" value="MetI-like"/>
</dbReference>
<organism evidence="9 10">
    <name type="scientific">Ruthenibacterium lactatiformans</name>
    <dbReference type="NCBI Taxonomy" id="1550024"/>
    <lineage>
        <taxon>Bacteria</taxon>
        <taxon>Bacillati</taxon>
        <taxon>Bacillota</taxon>
        <taxon>Clostridia</taxon>
        <taxon>Eubacteriales</taxon>
        <taxon>Oscillospiraceae</taxon>
        <taxon>Ruthenibacterium</taxon>
    </lineage>
</organism>
<feature type="transmembrane region" description="Helical" evidence="7">
    <location>
        <begin position="167"/>
        <end position="189"/>
    </location>
</feature>
<keyword evidence="3" id="KW-1003">Cell membrane</keyword>
<keyword evidence="2 7" id="KW-0813">Transport</keyword>
<dbReference type="RefSeq" id="WP_172726248.1">
    <property type="nucleotide sequence ID" value="NZ_WMZN01000030.1"/>
</dbReference>
<evidence type="ECO:0000313" key="10">
    <source>
        <dbReference type="Proteomes" id="UP000472755"/>
    </source>
</evidence>
<comment type="caution">
    <text evidence="9">The sequence shown here is derived from an EMBL/GenBank/DDBJ whole genome shotgun (WGS) entry which is preliminary data.</text>
</comment>
<dbReference type="GO" id="GO:0005886">
    <property type="term" value="C:plasma membrane"/>
    <property type="evidence" value="ECO:0007669"/>
    <property type="project" value="UniProtKB-SubCell"/>
</dbReference>
<comment type="subcellular location">
    <subcellularLocation>
        <location evidence="1 7">Cell membrane</location>
        <topology evidence="1 7">Multi-pass membrane protein</topology>
    </subcellularLocation>
</comment>
<evidence type="ECO:0000256" key="4">
    <source>
        <dbReference type="ARBA" id="ARBA00022692"/>
    </source>
</evidence>
<keyword evidence="4 7" id="KW-0812">Transmembrane</keyword>
<feature type="transmembrane region" description="Helical" evidence="7">
    <location>
        <begin position="137"/>
        <end position="161"/>
    </location>
</feature>
<comment type="similarity">
    <text evidence="7">Belongs to the binding-protein-dependent transport system permease family.</text>
</comment>
<keyword evidence="6 7" id="KW-0472">Membrane</keyword>
<evidence type="ECO:0000256" key="6">
    <source>
        <dbReference type="ARBA" id="ARBA00023136"/>
    </source>
</evidence>
<dbReference type="SUPFAM" id="SSF161098">
    <property type="entry name" value="MetI-like"/>
    <property type="match status" value="1"/>
</dbReference>
<dbReference type="PANTHER" id="PTHR43163">
    <property type="entry name" value="DIPEPTIDE TRANSPORT SYSTEM PERMEASE PROTEIN DPPB-RELATED"/>
    <property type="match status" value="1"/>
</dbReference>
<dbReference type="Pfam" id="PF19300">
    <property type="entry name" value="BPD_transp_1_N"/>
    <property type="match status" value="1"/>
</dbReference>
<dbReference type="CDD" id="cd06261">
    <property type="entry name" value="TM_PBP2"/>
    <property type="match status" value="1"/>
</dbReference>
<evidence type="ECO:0000256" key="3">
    <source>
        <dbReference type="ARBA" id="ARBA00022475"/>
    </source>
</evidence>
<evidence type="ECO:0000256" key="1">
    <source>
        <dbReference type="ARBA" id="ARBA00004651"/>
    </source>
</evidence>
<dbReference type="PANTHER" id="PTHR43163:SF6">
    <property type="entry name" value="DIPEPTIDE TRANSPORT SYSTEM PERMEASE PROTEIN DPPB-RELATED"/>
    <property type="match status" value="1"/>
</dbReference>
<dbReference type="Proteomes" id="UP000472755">
    <property type="component" value="Unassembled WGS sequence"/>
</dbReference>
<evidence type="ECO:0000256" key="2">
    <source>
        <dbReference type="ARBA" id="ARBA00022448"/>
    </source>
</evidence>
<dbReference type="InterPro" id="IPR035906">
    <property type="entry name" value="MetI-like_sf"/>
</dbReference>
<sequence>MEGGNRLFRYIGGRLLQSILVLFCVTVFAFMLIRITPGNPAQMMLPDTATEEQIHEMEIKLGLDKSLPMQYIQYITGIFRGDLGFSTTYRVPVSDVIPSRLISTGKLTLATVICGCLISIPLGIIAGAKRGTAIDFFAVFFALLGQSMSPVWLAVLNVYIYSVWLGWLPAMGSGGLIHIILPMVTLAYPMAAEITRISRSGMIDALGEDYITSTYAKGIKRSVVYRKYAFKNALIPVVTLVGLQVAGFLAGTVIVETVYAWPGIGHLITQAVSNRDYALVQSLLLISATVFTIINLIVDIINSFIDPRIILE</sequence>
<dbReference type="Gene3D" id="1.10.3720.10">
    <property type="entry name" value="MetI-like"/>
    <property type="match status" value="1"/>
</dbReference>
<keyword evidence="5 7" id="KW-1133">Transmembrane helix</keyword>
<dbReference type="InterPro" id="IPR045621">
    <property type="entry name" value="BPD_transp_1_N"/>
</dbReference>
<feature type="transmembrane region" description="Helical" evidence="7">
    <location>
        <begin position="15"/>
        <end position="35"/>
    </location>
</feature>
<protein>
    <submittedName>
        <fullName evidence="9">ABC transporter permease subunit</fullName>
    </submittedName>
</protein>
<evidence type="ECO:0000259" key="8">
    <source>
        <dbReference type="PROSITE" id="PS50928"/>
    </source>
</evidence>
<reference evidence="9 10" key="1">
    <citation type="journal article" date="2019" name="Nat. Med.">
        <title>A library of human gut bacterial isolates paired with longitudinal multiomics data enables mechanistic microbiome research.</title>
        <authorList>
            <person name="Poyet M."/>
            <person name="Groussin M."/>
            <person name="Gibbons S.M."/>
            <person name="Avila-Pacheco J."/>
            <person name="Jiang X."/>
            <person name="Kearney S.M."/>
            <person name="Perrotta A.R."/>
            <person name="Berdy B."/>
            <person name="Zhao S."/>
            <person name="Lieberman T.D."/>
            <person name="Swanson P.K."/>
            <person name="Smith M."/>
            <person name="Roesemann S."/>
            <person name="Alexander J.E."/>
            <person name="Rich S.A."/>
            <person name="Livny J."/>
            <person name="Vlamakis H."/>
            <person name="Clish C."/>
            <person name="Bullock K."/>
            <person name="Deik A."/>
            <person name="Scott J."/>
            <person name="Pierce K.A."/>
            <person name="Xavier R.J."/>
            <person name="Alm E.J."/>
        </authorList>
    </citation>
    <scope>NUCLEOTIDE SEQUENCE [LARGE SCALE GENOMIC DNA]</scope>
    <source>
        <strain evidence="9 10">BIOML-A4</strain>
    </source>
</reference>
<evidence type="ECO:0000256" key="5">
    <source>
        <dbReference type="ARBA" id="ARBA00022989"/>
    </source>
</evidence>
<dbReference type="EMBL" id="WMZU01000027">
    <property type="protein sequence ID" value="MTS28433.1"/>
    <property type="molecule type" value="Genomic_DNA"/>
</dbReference>
<feature type="transmembrane region" description="Helical" evidence="7">
    <location>
        <begin position="279"/>
        <end position="298"/>
    </location>
</feature>
<feature type="domain" description="ABC transmembrane type-1" evidence="8">
    <location>
        <begin position="101"/>
        <end position="302"/>
    </location>
</feature>
<dbReference type="GO" id="GO:0055085">
    <property type="term" value="P:transmembrane transport"/>
    <property type="evidence" value="ECO:0007669"/>
    <property type="project" value="InterPro"/>
</dbReference>
<dbReference type="AlphaFoldDB" id="A0A6L6LUD5"/>
<dbReference type="PROSITE" id="PS50928">
    <property type="entry name" value="ABC_TM1"/>
    <property type="match status" value="1"/>
</dbReference>
<evidence type="ECO:0000256" key="7">
    <source>
        <dbReference type="RuleBase" id="RU363032"/>
    </source>
</evidence>
<proteinExistence type="inferred from homology"/>
<name>A0A6L6LUD5_9FIRM</name>
<feature type="transmembrane region" description="Helical" evidence="7">
    <location>
        <begin position="107"/>
        <end position="125"/>
    </location>
</feature>